<protein>
    <submittedName>
        <fullName evidence="3">Heavy-metal-associated domain-containing protein</fullName>
    </submittedName>
</protein>
<dbReference type="PROSITE" id="PS01047">
    <property type="entry name" value="HMA_1"/>
    <property type="match status" value="1"/>
</dbReference>
<proteinExistence type="predicted"/>
<dbReference type="InterPro" id="IPR006121">
    <property type="entry name" value="HMA_dom"/>
</dbReference>
<keyword evidence="4" id="KW-1185">Reference proteome</keyword>
<reference evidence="3 4" key="1">
    <citation type="submission" date="2024-04" db="EMBL/GenBank/DDBJ databases">
        <title>A novel species isolated from cricket.</title>
        <authorList>
            <person name="Wang H.-C."/>
        </authorList>
    </citation>
    <scope>NUCLEOTIDE SEQUENCE [LARGE SCALE GENOMIC DNA]</scope>
    <source>
        <strain evidence="3 4">WL0021</strain>
    </source>
</reference>
<keyword evidence="1" id="KW-0479">Metal-binding</keyword>
<name>A0ABV0BIG4_9HYPH</name>
<dbReference type="SUPFAM" id="SSF55008">
    <property type="entry name" value="HMA, heavy metal-associated domain"/>
    <property type="match status" value="1"/>
</dbReference>
<evidence type="ECO:0000313" key="4">
    <source>
        <dbReference type="Proteomes" id="UP001418637"/>
    </source>
</evidence>
<dbReference type="EMBL" id="JBBYXI010000002">
    <property type="protein sequence ID" value="MEN3930323.1"/>
    <property type="molecule type" value="Genomic_DNA"/>
</dbReference>
<dbReference type="CDD" id="cd00371">
    <property type="entry name" value="HMA"/>
    <property type="match status" value="1"/>
</dbReference>
<dbReference type="Gene3D" id="3.30.70.100">
    <property type="match status" value="1"/>
</dbReference>
<dbReference type="RefSeq" id="WP_346336330.1">
    <property type="nucleotide sequence ID" value="NZ_JBBYXI010000002.1"/>
</dbReference>
<dbReference type="InterPro" id="IPR017969">
    <property type="entry name" value="Heavy-metal-associated_CS"/>
</dbReference>
<dbReference type="InterPro" id="IPR036163">
    <property type="entry name" value="HMA_dom_sf"/>
</dbReference>
<comment type="caution">
    <text evidence="3">The sequence shown here is derived from an EMBL/GenBank/DDBJ whole genome shotgun (WGS) entry which is preliminary data.</text>
</comment>
<organism evidence="3 4">
    <name type="scientific">Hohaiivirga grylli</name>
    <dbReference type="NCBI Taxonomy" id="3133970"/>
    <lineage>
        <taxon>Bacteria</taxon>
        <taxon>Pseudomonadati</taxon>
        <taxon>Pseudomonadota</taxon>
        <taxon>Alphaproteobacteria</taxon>
        <taxon>Hyphomicrobiales</taxon>
        <taxon>Methylobacteriaceae</taxon>
        <taxon>Hohaiivirga</taxon>
    </lineage>
</organism>
<gene>
    <name evidence="3" type="ORF">WJT86_04510</name>
</gene>
<evidence type="ECO:0000256" key="1">
    <source>
        <dbReference type="ARBA" id="ARBA00022723"/>
    </source>
</evidence>
<dbReference type="Pfam" id="PF00403">
    <property type="entry name" value="HMA"/>
    <property type="match status" value="1"/>
</dbReference>
<sequence>MSMQFTVPDMCCNGCVKSITKIVQSLDSDAKVEADLSIKKLSIETQASKDKVVAALEKGGFPPE</sequence>
<evidence type="ECO:0000259" key="2">
    <source>
        <dbReference type="PROSITE" id="PS50846"/>
    </source>
</evidence>
<dbReference type="PROSITE" id="PS50846">
    <property type="entry name" value="HMA_2"/>
    <property type="match status" value="1"/>
</dbReference>
<feature type="domain" description="HMA" evidence="2">
    <location>
        <begin position="1"/>
        <end position="64"/>
    </location>
</feature>
<accession>A0ABV0BIG4</accession>
<evidence type="ECO:0000313" key="3">
    <source>
        <dbReference type="EMBL" id="MEN3930323.1"/>
    </source>
</evidence>
<dbReference type="Proteomes" id="UP001418637">
    <property type="component" value="Unassembled WGS sequence"/>
</dbReference>